<dbReference type="GeneID" id="36408622"/>
<dbReference type="Proteomes" id="UP000054928">
    <property type="component" value="Unassembled WGS sequence"/>
</dbReference>
<dbReference type="EMBL" id="CCYD01000653">
    <property type="protein sequence ID" value="CEG43367.1"/>
    <property type="molecule type" value="Genomic_DNA"/>
</dbReference>
<protein>
    <submittedName>
        <fullName evidence="2">Uncharacterized protein</fullName>
    </submittedName>
</protein>
<sequence>MDPASCSPESISKDFRGNMLSLGGGRSPPGSGQLGLQNDGRHYNMEHVIHANVSMKSSICSGRKDKTPRNRTNGSRMTGTREIS</sequence>
<feature type="region of interest" description="Disordered" evidence="1">
    <location>
        <begin position="54"/>
        <end position="84"/>
    </location>
</feature>
<feature type="region of interest" description="Disordered" evidence="1">
    <location>
        <begin position="1"/>
        <end position="41"/>
    </location>
</feature>
<evidence type="ECO:0000313" key="2">
    <source>
        <dbReference type="EMBL" id="CEG43367.1"/>
    </source>
</evidence>
<reference evidence="3" key="1">
    <citation type="submission" date="2014-09" db="EMBL/GenBank/DDBJ databases">
        <authorList>
            <person name="Sharma Rahul"/>
            <person name="Thines Marco"/>
        </authorList>
    </citation>
    <scope>NUCLEOTIDE SEQUENCE [LARGE SCALE GENOMIC DNA]</scope>
</reference>
<dbReference type="AlphaFoldDB" id="A0A0P1AQL9"/>
<dbReference type="RefSeq" id="XP_024579736.1">
    <property type="nucleotide sequence ID" value="XM_024729350.1"/>
</dbReference>
<organism evidence="2 3">
    <name type="scientific">Plasmopara halstedii</name>
    <name type="common">Downy mildew of sunflower</name>
    <dbReference type="NCBI Taxonomy" id="4781"/>
    <lineage>
        <taxon>Eukaryota</taxon>
        <taxon>Sar</taxon>
        <taxon>Stramenopiles</taxon>
        <taxon>Oomycota</taxon>
        <taxon>Peronosporomycetes</taxon>
        <taxon>Peronosporales</taxon>
        <taxon>Peronosporaceae</taxon>
        <taxon>Plasmopara</taxon>
    </lineage>
</organism>
<keyword evidence="3" id="KW-1185">Reference proteome</keyword>
<name>A0A0P1AQL9_PLAHL</name>
<accession>A0A0P1AQL9</accession>
<evidence type="ECO:0000256" key="1">
    <source>
        <dbReference type="SAM" id="MobiDB-lite"/>
    </source>
</evidence>
<evidence type="ECO:0000313" key="3">
    <source>
        <dbReference type="Proteomes" id="UP000054928"/>
    </source>
</evidence>
<proteinExistence type="predicted"/>